<dbReference type="InterPro" id="IPR036388">
    <property type="entry name" value="WH-like_DNA-bd_sf"/>
</dbReference>
<dbReference type="Pfam" id="PF03466">
    <property type="entry name" value="LysR_substrate"/>
    <property type="match status" value="1"/>
</dbReference>
<name>A0ABP4S4V8_9ACTN</name>
<evidence type="ECO:0000256" key="2">
    <source>
        <dbReference type="ARBA" id="ARBA00023015"/>
    </source>
</evidence>
<dbReference type="EMBL" id="BAAAQF010000004">
    <property type="protein sequence ID" value="GAA1663855.1"/>
    <property type="molecule type" value="Genomic_DNA"/>
</dbReference>
<evidence type="ECO:0000256" key="1">
    <source>
        <dbReference type="ARBA" id="ARBA00009437"/>
    </source>
</evidence>
<evidence type="ECO:0000313" key="7">
    <source>
        <dbReference type="Proteomes" id="UP001499851"/>
    </source>
</evidence>
<dbReference type="InterPro" id="IPR000847">
    <property type="entry name" value="LysR_HTH_N"/>
</dbReference>
<dbReference type="PANTHER" id="PTHR30346">
    <property type="entry name" value="TRANSCRIPTIONAL DUAL REGULATOR HCAR-RELATED"/>
    <property type="match status" value="1"/>
</dbReference>
<keyword evidence="7" id="KW-1185">Reference proteome</keyword>
<comment type="caution">
    <text evidence="6">The sequence shown here is derived from an EMBL/GenBank/DDBJ whole genome shotgun (WGS) entry which is preliminary data.</text>
</comment>
<accession>A0ABP4S4V8</accession>
<dbReference type="PANTHER" id="PTHR30346:SF0">
    <property type="entry name" value="HCA OPERON TRANSCRIPTIONAL ACTIVATOR HCAR"/>
    <property type="match status" value="1"/>
</dbReference>
<dbReference type="InterPro" id="IPR036390">
    <property type="entry name" value="WH_DNA-bd_sf"/>
</dbReference>
<gene>
    <name evidence="6" type="ORF">GCM10009830_06640</name>
</gene>
<comment type="similarity">
    <text evidence="1">Belongs to the LysR transcriptional regulatory family.</text>
</comment>
<dbReference type="Gene3D" id="1.10.10.10">
    <property type="entry name" value="Winged helix-like DNA-binding domain superfamily/Winged helix DNA-binding domain"/>
    <property type="match status" value="1"/>
</dbReference>
<organism evidence="6 7">
    <name type="scientific">Glycomyces endophyticus</name>
    <dbReference type="NCBI Taxonomy" id="480996"/>
    <lineage>
        <taxon>Bacteria</taxon>
        <taxon>Bacillati</taxon>
        <taxon>Actinomycetota</taxon>
        <taxon>Actinomycetes</taxon>
        <taxon>Glycomycetales</taxon>
        <taxon>Glycomycetaceae</taxon>
        <taxon>Glycomyces</taxon>
    </lineage>
</organism>
<keyword evidence="4" id="KW-0804">Transcription</keyword>
<proteinExistence type="inferred from homology"/>
<evidence type="ECO:0000259" key="5">
    <source>
        <dbReference type="PROSITE" id="PS50931"/>
    </source>
</evidence>
<feature type="domain" description="HTH lysR-type" evidence="5">
    <location>
        <begin position="22"/>
        <end position="79"/>
    </location>
</feature>
<keyword evidence="3" id="KW-0238">DNA-binding</keyword>
<evidence type="ECO:0000256" key="4">
    <source>
        <dbReference type="ARBA" id="ARBA00023163"/>
    </source>
</evidence>
<evidence type="ECO:0000313" key="6">
    <source>
        <dbReference type="EMBL" id="GAA1663855.1"/>
    </source>
</evidence>
<sequence length="311" mass="33891">MIPVKHRLDIGRYLEGMSDGGYTLDQLRGFVAVAEEGHFGRAAVRLHMTQPPLSRQVQRLERTIGFALFTRSSTGADLTPAGRVFLEEARRLLTAADIAPLRARRVAAGTAGTIRIGFTAVSALTVLGEWIKTAAAELPEVDLVLSEMVTHAQLDALLAGELEVGLVRQVPRSEILDSRLVATDSLVLAAPRDHPLARLDKWPSLADVGEHDVVTYSPSEAWYFYELVVAAFQHARVKPRYVQHISQVHTVAAVVNAGLGVALVPSSAATLSLPNLVFREIADMPRDTVELFCTWRTTHDNPALSALLARV</sequence>
<dbReference type="Proteomes" id="UP001499851">
    <property type="component" value="Unassembled WGS sequence"/>
</dbReference>
<dbReference type="PRINTS" id="PR00039">
    <property type="entry name" value="HTHLYSR"/>
</dbReference>
<protein>
    <submittedName>
        <fullName evidence="6">LysR substrate-binding domain-containing protein</fullName>
    </submittedName>
</protein>
<keyword evidence="2" id="KW-0805">Transcription regulation</keyword>
<dbReference type="InterPro" id="IPR005119">
    <property type="entry name" value="LysR_subst-bd"/>
</dbReference>
<dbReference type="SUPFAM" id="SSF53850">
    <property type="entry name" value="Periplasmic binding protein-like II"/>
    <property type="match status" value="1"/>
</dbReference>
<evidence type="ECO:0000256" key="3">
    <source>
        <dbReference type="ARBA" id="ARBA00023125"/>
    </source>
</evidence>
<dbReference type="Gene3D" id="3.40.190.10">
    <property type="entry name" value="Periplasmic binding protein-like II"/>
    <property type="match status" value="2"/>
</dbReference>
<reference evidence="7" key="1">
    <citation type="journal article" date="2019" name="Int. J. Syst. Evol. Microbiol.">
        <title>The Global Catalogue of Microorganisms (GCM) 10K type strain sequencing project: providing services to taxonomists for standard genome sequencing and annotation.</title>
        <authorList>
            <consortium name="The Broad Institute Genomics Platform"/>
            <consortium name="The Broad Institute Genome Sequencing Center for Infectious Disease"/>
            <person name="Wu L."/>
            <person name="Ma J."/>
        </authorList>
    </citation>
    <scope>NUCLEOTIDE SEQUENCE [LARGE SCALE GENOMIC DNA]</scope>
    <source>
        <strain evidence="7">JCM 16001</strain>
    </source>
</reference>
<dbReference type="Pfam" id="PF00126">
    <property type="entry name" value="HTH_1"/>
    <property type="match status" value="1"/>
</dbReference>
<dbReference type="PROSITE" id="PS50931">
    <property type="entry name" value="HTH_LYSR"/>
    <property type="match status" value="1"/>
</dbReference>
<dbReference type="SUPFAM" id="SSF46785">
    <property type="entry name" value="Winged helix' DNA-binding domain"/>
    <property type="match status" value="1"/>
</dbReference>